<comment type="caution">
    <text evidence="1">The sequence shown here is derived from an EMBL/GenBank/DDBJ whole genome shotgun (WGS) entry which is preliminary data.</text>
</comment>
<proteinExistence type="predicted"/>
<dbReference type="AlphaFoldDB" id="J9BNR0"/>
<protein>
    <recommendedName>
        <fullName evidence="2">Periplasmic heavy metal sensor</fullName>
    </recommendedName>
</protein>
<reference evidence="1" key="1">
    <citation type="journal article" date="2012" name="PLoS ONE">
        <title>Gene sets for utilization of primary and secondary nutrition supplies in the distal gut of endangered iberian lynx.</title>
        <authorList>
            <person name="Alcaide M."/>
            <person name="Messina E."/>
            <person name="Richter M."/>
            <person name="Bargiela R."/>
            <person name="Peplies J."/>
            <person name="Huws S.A."/>
            <person name="Newbold C.J."/>
            <person name="Golyshin P.N."/>
            <person name="Simon M.A."/>
            <person name="Lopez G."/>
            <person name="Yakimov M.M."/>
            <person name="Ferrer M."/>
        </authorList>
    </citation>
    <scope>NUCLEOTIDE SEQUENCE</scope>
</reference>
<organism evidence="1">
    <name type="scientific">gut metagenome</name>
    <dbReference type="NCBI Taxonomy" id="749906"/>
    <lineage>
        <taxon>unclassified sequences</taxon>
        <taxon>metagenomes</taxon>
        <taxon>organismal metagenomes</taxon>
    </lineage>
</organism>
<name>J9BNR0_9ZZZZ</name>
<accession>J9BNR0</accession>
<sequence length="156" mass="18278">MKKKTMLRKLLIIGAVWSCLSCFSLTALPPQKPRISPEEFRARQKEFLIQKAELTPEEAAKFFPVYFELQDKKKAINAKAWKQVHQGKEEGTTDAAYEQIVEDVIQARIASSQLDLEYLKEFKKILSPAQIYKLQRAEMKFHRHLFKIMHQAQKKK</sequence>
<dbReference type="EMBL" id="AMCI01009619">
    <property type="protein sequence ID" value="EJW89220.1"/>
    <property type="molecule type" value="Genomic_DNA"/>
</dbReference>
<evidence type="ECO:0000313" key="1">
    <source>
        <dbReference type="EMBL" id="EJW89220.1"/>
    </source>
</evidence>
<evidence type="ECO:0008006" key="2">
    <source>
        <dbReference type="Google" id="ProtNLM"/>
    </source>
</evidence>
<gene>
    <name evidence="1" type="ORF">EVA_22678</name>
</gene>